<accession>A0A2U7U7W3</accession>
<sequence>MSTTTTPQRNLASPSGRARSGTSSPKRKAKATPFTFMPSSGKAKTALLVHQKRQEAMRHKAPKQDPQPRVQPPPAQVDATSKSSPGQDHQRPCPQSSSQADDELARQLAAVAAAVDAIGRRLATRGHAGMTAPRLEQQQSIEDRTPQTTVRAVLKDNFGVRHLSNQRQDHVVATSDAVDRQEDEDDEDANAPWPVPRVLWVETAQESTPATAAPPPAFWWE</sequence>
<feature type="region of interest" description="Disordered" evidence="1">
    <location>
        <begin position="124"/>
        <end position="145"/>
    </location>
</feature>
<protein>
    <submittedName>
        <fullName evidence="2">Uncharacterized protein</fullName>
    </submittedName>
</protein>
<feature type="compositionally biased region" description="Polar residues" evidence="1">
    <location>
        <begin position="136"/>
        <end position="145"/>
    </location>
</feature>
<dbReference type="RefSeq" id="YP_009482778.1">
    <property type="nucleotide sequence ID" value="NC_037667.1"/>
</dbReference>
<evidence type="ECO:0000313" key="2">
    <source>
        <dbReference type="EMBL" id="AVK74509.1"/>
    </source>
</evidence>
<feature type="region of interest" description="Disordered" evidence="1">
    <location>
        <begin position="165"/>
        <end position="194"/>
    </location>
</feature>
<feature type="compositionally biased region" description="Polar residues" evidence="1">
    <location>
        <begin position="1"/>
        <end position="13"/>
    </location>
</feature>
<evidence type="ECO:0000256" key="1">
    <source>
        <dbReference type="SAM" id="MobiDB-lite"/>
    </source>
</evidence>
<feature type="compositionally biased region" description="Polar residues" evidence="1">
    <location>
        <begin position="80"/>
        <end position="99"/>
    </location>
</feature>
<dbReference type="EMBL" id="MG011689">
    <property type="protein sequence ID" value="AVK74509.1"/>
    <property type="molecule type" value="Genomic_DNA"/>
</dbReference>
<proteinExistence type="predicted"/>
<dbReference type="GeneID" id="36843650"/>
<feature type="region of interest" description="Disordered" evidence="1">
    <location>
        <begin position="1"/>
        <end position="105"/>
    </location>
</feature>
<name>A0A2U7U7W3_9VIRU</name>
<reference evidence="2" key="1">
    <citation type="journal article" date="2018" name="Nat. Commun.">
        <title>Diversity and evolution of the emerging Pandoraviridae family.</title>
        <authorList>
            <person name="Legendre M."/>
            <person name="Fabre E."/>
            <person name="Poirot O."/>
            <person name="Jeudy S."/>
            <person name="Lartigue A."/>
            <person name="Alempic J.M."/>
            <person name="Beucher L."/>
            <person name="Philippe N."/>
            <person name="Bertaux L."/>
            <person name="Christo-Foroux E."/>
            <person name="Labadie K."/>
            <person name="Coute Y."/>
            <person name="Abergel C."/>
            <person name="Claverie J.M."/>
        </authorList>
    </citation>
    <scope>NUCLEOTIDE SEQUENCE [LARGE SCALE GENOMIC DNA]</scope>
    <source>
        <strain evidence="2">Quercus</strain>
    </source>
</reference>
<organism evidence="2">
    <name type="scientific">Pandoravirus quercus</name>
    <dbReference type="NCBI Taxonomy" id="2107709"/>
    <lineage>
        <taxon>Viruses</taxon>
        <taxon>Pandoravirus</taxon>
    </lineage>
</organism>
<gene>
    <name evidence="2" type="ORF">pqer_cds_87</name>
</gene>
<dbReference type="KEGG" id="vg:36843650"/>
<dbReference type="Proteomes" id="UP000248852">
    <property type="component" value="Segment"/>
</dbReference>